<keyword evidence="6" id="KW-0808">Transferase</keyword>
<accession>A0A6B2EFC1</accession>
<dbReference type="PANTHER" id="PTHR24346">
    <property type="entry name" value="MAP/MICROTUBULE AFFINITY-REGULATING KINASE"/>
    <property type="match status" value="1"/>
</dbReference>
<dbReference type="CDD" id="cd00130">
    <property type="entry name" value="PAS"/>
    <property type="match status" value="1"/>
</dbReference>
<dbReference type="GO" id="GO:0005634">
    <property type="term" value="C:nucleus"/>
    <property type="evidence" value="ECO:0007669"/>
    <property type="project" value="TreeGrafter"/>
</dbReference>
<evidence type="ECO:0000256" key="1">
    <source>
        <dbReference type="ARBA" id="ARBA00022741"/>
    </source>
</evidence>
<dbReference type="FunFam" id="1.10.510.10:FF:000351">
    <property type="entry name" value="PAS domain-containing serine/threonine-protein kinase"/>
    <property type="match status" value="1"/>
</dbReference>
<evidence type="ECO:0000256" key="3">
    <source>
        <dbReference type="PROSITE-ProRule" id="PRU10141"/>
    </source>
</evidence>
<dbReference type="GO" id="GO:0004674">
    <property type="term" value="F:protein serine/threonine kinase activity"/>
    <property type="evidence" value="ECO:0007669"/>
    <property type="project" value="TreeGrafter"/>
</dbReference>
<name>A0A6B2EFC1_9DIPT</name>
<evidence type="ECO:0000256" key="4">
    <source>
        <dbReference type="SAM" id="MobiDB-lite"/>
    </source>
</evidence>
<dbReference type="FunFam" id="3.30.200.20:FF:000314">
    <property type="entry name" value="Serine/threonine protein kinase"/>
    <property type="match status" value="1"/>
</dbReference>
<dbReference type="Gene3D" id="3.30.450.20">
    <property type="entry name" value="PAS domain"/>
    <property type="match status" value="1"/>
</dbReference>
<proteinExistence type="predicted"/>
<dbReference type="GO" id="GO:0045719">
    <property type="term" value="P:negative regulation of glycogen biosynthetic process"/>
    <property type="evidence" value="ECO:0007669"/>
    <property type="project" value="TreeGrafter"/>
</dbReference>
<feature type="region of interest" description="Disordered" evidence="4">
    <location>
        <begin position="449"/>
        <end position="512"/>
    </location>
</feature>
<dbReference type="AlphaFoldDB" id="A0A6B2EFC1"/>
<dbReference type="FunFam" id="3.30.450.20:FF:000059">
    <property type="entry name" value="PAS domain containing serine/threonine kinase"/>
    <property type="match status" value="1"/>
</dbReference>
<feature type="compositionally biased region" description="Polar residues" evidence="4">
    <location>
        <begin position="467"/>
        <end position="483"/>
    </location>
</feature>
<dbReference type="Pfam" id="PF00069">
    <property type="entry name" value="Pkinase"/>
    <property type="match status" value="1"/>
</dbReference>
<dbReference type="PROSITE" id="PS50011">
    <property type="entry name" value="PROTEIN_KINASE_DOM"/>
    <property type="match status" value="1"/>
</dbReference>
<dbReference type="InterPro" id="IPR008271">
    <property type="entry name" value="Ser/Thr_kinase_AS"/>
</dbReference>
<dbReference type="GO" id="GO:0035556">
    <property type="term" value="P:intracellular signal transduction"/>
    <property type="evidence" value="ECO:0007669"/>
    <property type="project" value="TreeGrafter"/>
</dbReference>
<keyword evidence="6" id="KW-0418">Kinase</keyword>
<dbReference type="Gene3D" id="3.30.200.20">
    <property type="entry name" value="Phosphorylase Kinase, domain 1"/>
    <property type="match status" value="1"/>
</dbReference>
<dbReference type="InterPro" id="IPR000719">
    <property type="entry name" value="Prot_kinase_dom"/>
</dbReference>
<evidence type="ECO:0000256" key="2">
    <source>
        <dbReference type="ARBA" id="ARBA00022840"/>
    </source>
</evidence>
<dbReference type="PANTHER" id="PTHR24346:SF51">
    <property type="entry name" value="PAS DOMAIN-CONTAINING SERINE_THREONINE-PROTEIN KINASE"/>
    <property type="match status" value="1"/>
</dbReference>
<dbReference type="Gene3D" id="1.10.510.10">
    <property type="entry name" value="Transferase(Phosphotransferase) domain 1"/>
    <property type="match status" value="1"/>
</dbReference>
<protein>
    <submittedName>
        <fullName evidence="6">Putative pas domain-containing serine/threonine-protein kinase</fullName>
    </submittedName>
</protein>
<feature type="compositionally biased region" description="Acidic residues" evidence="4">
    <location>
        <begin position="926"/>
        <end position="950"/>
    </location>
</feature>
<evidence type="ECO:0000259" key="5">
    <source>
        <dbReference type="PROSITE" id="PS50011"/>
    </source>
</evidence>
<dbReference type="InterPro" id="IPR000014">
    <property type="entry name" value="PAS"/>
</dbReference>
<dbReference type="GO" id="GO:0005829">
    <property type="term" value="C:cytosol"/>
    <property type="evidence" value="ECO:0007669"/>
    <property type="project" value="TreeGrafter"/>
</dbReference>
<keyword evidence="2 3" id="KW-0067">ATP-binding</keyword>
<dbReference type="SUPFAM" id="SSF55785">
    <property type="entry name" value="PYP-like sensor domain (PAS domain)"/>
    <property type="match status" value="1"/>
</dbReference>
<reference evidence="6" key="1">
    <citation type="submission" date="2019-10" db="EMBL/GenBank/DDBJ databases">
        <title>Short sand fly seasons in Tbilisi, Georgia, hinder development of host immunity to saliva of the visceral leishmaniasis vector Phlebotomus kandelakii.</title>
        <authorList>
            <person name="Oliveira F."/>
            <person name="Giorgobiani E."/>
            <person name="Guimaraes-Costa A.B."/>
            <person name="Abdeladhim M."/>
            <person name="Oristian J."/>
            <person name="Tskhvaradze L."/>
            <person name="Tsertsvadze N."/>
            <person name="Zakalashvili M."/>
            <person name="Valenzuela J.G."/>
            <person name="Kamhawi S."/>
        </authorList>
    </citation>
    <scope>NUCLEOTIDE SEQUENCE</scope>
    <source>
        <strain evidence="6">Wild-capture in Tbilisi</strain>
        <tissue evidence="6">Salivary glands</tissue>
    </source>
</reference>
<feature type="compositionally biased region" description="Polar residues" evidence="4">
    <location>
        <begin position="1184"/>
        <end position="1193"/>
    </location>
</feature>
<sequence length="1193" mass="131497">MEKIRVDGANGVRFTARRAKGCFTPAGSPFTSGSLVASAASESLMRIPKSEINPNKAVFTIDSKTSQILIVNNNACLLLGYSSRELCEMQFGSLLANKNKQHVSALAEGQLNSEDGTMVLLSGKVVEMNTKSGGAIAVSLWIRQIDSEGRCLAVAEPVERRVAEIVIDRAGFVVAGDYEALLLFQLDCAEQFKGMDVTSLIPAIHLPDPEVVAIPKHVRKQKATGRTYDGISFPLCLMITRQEAPAGGASEEEEAAVPLFTVTIWVFTNLSGLVVIEETGIVESCNHHFSMLMFGYAQGKILGQHITKIVPNFGQELEYVGYNRSRNATISSLGNEESETETDPVYVERTADTLSNSEAGGKVCLDFTSSKVSCSAISELSDDMSNLKSLSSDTRSDLEASNVVAMVKSVSDHVLAAENYENNKNVANTVNSLINADLGFAKELNCPPAVPPPDPDLLTPVNETDRSYLSATSQPEELNNLSQGAKKAQPPSARNVVEVRRSSGTRRSQLPFTDGKYKGEALHSDGNIIDILYTISSQTLPCGGKVYCVWICRDPDTDYELNDEEERHQNLTLTFNSVTSTVENSLGQAIKVTAAQNTSRPNSMSLVSQCEEEQISGEFCKHYTTLKQIGKGAYGYVKMAYRNSDRLLVIAKFILKEKLCPQFMVMTEERREVPMEVYLLTTVKHPNIVQVLDVFENDKFFQLVMEKHGSGMDLFEFIDRLPMMDEKLGCFIFRQIAAAVDYLHGLKILHRDIKDENIIIDHNFHVKLIDFGSATFMEEGRLFSTFFGTTEYCSPEVLAGNKYAGPELEMWSLGVTLYVIMFFENPFVDVEETLHADLVMPHKVSPGLEALLIAMLDKNPKTRCTMKQLMSDAWLMQEINTAMFNFSWIVPCEPHEENPEKYYTGQIYSSTTALSTTSPHDSLSLADDDSMIDAEGDDEQDDADEEEDETSLPSQNEQGFMRAKSSGASREAVEVAMPGETDATEAPSEGNGRAPVESVVMCVNSCCEGEQARLAFVHSHPFAEDKYAIRRIGHAKKSHRAKRQGAPKHFRHSYRGDCSFSDVSVTTAEEELMSKSVTELEMDVTVDPRKEISTEALPSTKAMFMLKSEALALSKSENNIFEKQMGASIFDVVSMSDLNEPPTSGAYPAYMNDLSKTQILNQLSSEELGRPPTVASGAVRYNPENLSESLTSD</sequence>
<dbReference type="GO" id="GO:0005524">
    <property type="term" value="F:ATP binding"/>
    <property type="evidence" value="ECO:0007669"/>
    <property type="project" value="UniProtKB-UniRule"/>
</dbReference>
<dbReference type="PROSITE" id="PS00108">
    <property type="entry name" value="PROTEIN_KINASE_ST"/>
    <property type="match status" value="1"/>
</dbReference>
<dbReference type="InterPro" id="IPR017441">
    <property type="entry name" value="Protein_kinase_ATP_BS"/>
</dbReference>
<feature type="binding site" evidence="3">
    <location>
        <position position="656"/>
    </location>
    <ligand>
        <name>ATP</name>
        <dbReference type="ChEBI" id="CHEBI:30616"/>
    </ligand>
</feature>
<organism evidence="6">
    <name type="scientific">Phlebotomus kandelakii</name>
    <dbReference type="NCBI Taxonomy" id="1109342"/>
    <lineage>
        <taxon>Eukaryota</taxon>
        <taxon>Metazoa</taxon>
        <taxon>Ecdysozoa</taxon>
        <taxon>Arthropoda</taxon>
        <taxon>Hexapoda</taxon>
        <taxon>Insecta</taxon>
        <taxon>Pterygota</taxon>
        <taxon>Neoptera</taxon>
        <taxon>Endopterygota</taxon>
        <taxon>Diptera</taxon>
        <taxon>Nematocera</taxon>
        <taxon>Psychodoidea</taxon>
        <taxon>Psychodidae</taxon>
        <taxon>Phlebotomus</taxon>
        <taxon>Larroussius</taxon>
    </lineage>
</organism>
<dbReference type="EMBL" id="GIFK01003360">
    <property type="protein sequence ID" value="NBJ61063.1"/>
    <property type="molecule type" value="Transcribed_RNA"/>
</dbReference>
<evidence type="ECO:0000313" key="6">
    <source>
        <dbReference type="EMBL" id="NBJ61063.1"/>
    </source>
</evidence>
<feature type="region of interest" description="Disordered" evidence="4">
    <location>
        <begin position="1165"/>
        <end position="1193"/>
    </location>
</feature>
<feature type="region of interest" description="Disordered" evidence="4">
    <location>
        <begin position="914"/>
        <end position="993"/>
    </location>
</feature>
<dbReference type="PROSITE" id="PS00107">
    <property type="entry name" value="PROTEIN_KINASE_ATP"/>
    <property type="match status" value="1"/>
</dbReference>
<dbReference type="InterPro" id="IPR035965">
    <property type="entry name" value="PAS-like_dom_sf"/>
</dbReference>
<keyword evidence="1 3" id="KW-0547">Nucleotide-binding</keyword>
<dbReference type="SMART" id="SM00220">
    <property type="entry name" value="S_TKc"/>
    <property type="match status" value="1"/>
</dbReference>
<dbReference type="Pfam" id="PF13426">
    <property type="entry name" value="PAS_9"/>
    <property type="match status" value="2"/>
</dbReference>
<dbReference type="InterPro" id="IPR011009">
    <property type="entry name" value="Kinase-like_dom_sf"/>
</dbReference>
<dbReference type="SUPFAM" id="SSF56112">
    <property type="entry name" value="Protein kinase-like (PK-like)"/>
    <property type="match status" value="1"/>
</dbReference>
<feature type="domain" description="Protein kinase" evidence="5">
    <location>
        <begin position="623"/>
        <end position="875"/>
    </location>
</feature>